<protein>
    <submittedName>
        <fullName evidence="6">Glycolate oxidase</fullName>
        <ecNumber evidence="6">1.1.3.15</ecNumber>
    </submittedName>
</protein>
<evidence type="ECO:0000313" key="7">
    <source>
        <dbReference type="Proteomes" id="UP000334923"/>
    </source>
</evidence>
<dbReference type="GO" id="GO:0071949">
    <property type="term" value="F:FAD binding"/>
    <property type="evidence" value="ECO:0007669"/>
    <property type="project" value="InterPro"/>
</dbReference>
<dbReference type="Proteomes" id="UP000334923">
    <property type="component" value="Unassembled WGS sequence"/>
</dbReference>
<dbReference type="InterPro" id="IPR016169">
    <property type="entry name" value="FAD-bd_PCMH_sub2"/>
</dbReference>
<dbReference type="InterPro" id="IPR016171">
    <property type="entry name" value="Vanillyl_alc_oxidase_C-sub2"/>
</dbReference>
<dbReference type="InterPro" id="IPR016164">
    <property type="entry name" value="FAD-linked_Oxase-like_C"/>
</dbReference>
<evidence type="ECO:0000256" key="3">
    <source>
        <dbReference type="ARBA" id="ARBA00022827"/>
    </source>
</evidence>
<evidence type="ECO:0000313" key="6">
    <source>
        <dbReference type="EMBL" id="VVM08051.1"/>
    </source>
</evidence>
<evidence type="ECO:0000259" key="5">
    <source>
        <dbReference type="PROSITE" id="PS51387"/>
    </source>
</evidence>
<evidence type="ECO:0000256" key="2">
    <source>
        <dbReference type="ARBA" id="ARBA00022630"/>
    </source>
</evidence>
<keyword evidence="2" id="KW-0285">Flavoprotein</keyword>
<dbReference type="PANTHER" id="PTHR42934:SF1">
    <property type="entry name" value="GLYCOLATE OXIDASE SUBUNIT GLCD"/>
    <property type="match status" value="1"/>
</dbReference>
<dbReference type="Pfam" id="PF01565">
    <property type="entry name" value="FAD_binding_4"/>
    <property type="match status" value="1"/>
</dbReference>
<dbReference type="SUPFAM" id="SSF55103">
    <property type="entry name" value="FAD-linked oxidases, C-terminal domain"/>
    <property type="match status" value="1"/>
</dbReference>
<keyword evidence="3" id="KW-0274">FAD</keyword>
<evidence type="ECO:0000256" key="4">
    <source>
        <dbReference type="ARBA" id="ARBA00023002"/>
    </source>
</evidence>
<proteinExistence type="predicted"/>
<dbReference type="PROSITE" id="PS51387">
    <property type="entry name" value="FAD_PCMH"/>
    <property type="match status" value="1"/>
</dbReference>
<dbReference type="InterPro" id="IPR006094">
    <property type="entry name" value="Oxid_FAD_bind_N"/>
</dbReference>
<dbReference type="Gene3D" id="3.30.465.10">
    <property type="match status" value="1"/>
</dbReference>
<reference evidence="6 7" key="1">
    <citation type="submission" date="2019-09" db="EMBL/GenBank/DDBJ databases">
        <authorList>
            <person name="Cremers G."/>
        </authorList>
    </citation>
    <scope>NUCLEOTIDE SEQUENCE [LARGE SCALE GENOMIC DNA]</scope>
    <source>
        <strain evidence="6">4A</strain>
    </source>
</reference>
<dbReference type="InterPro" id="IPR016166">
    <property type="entry name" value="FAD-bd_PCMH"/>
</dbReference>
<organism evidence="6 7">
    <name type="scientific">Methylacidimicrobium tartarophylax</name>
    <dbReference type="NCBI Taxonomy" id="1041768"/>
    <lineage>
        <taxon>Bacteria</taxon>
        <taxon>Pseudomonadati</taxon>
        <taxon>Verrucomicrobiota</taxon>
        <taxon>Methylacidimicrobium</taxon>
    </lineage>
</organism>
<dbReference type="SUPFAM" id="SSF56176">
    <property type="entry name" value="FAD-binding/transporter-associated domain-like"/>
    <property type="match status" value="1"/>
</dbReference>
<gene>
    <name evidence="6" type="primary">glcD</name>
    <name evidence="6" type="ORF">MAMT_02082</name>
</gene>
<dbReference type="Pfam" id="PF02913">
    <property type="entry name" value="FAD-oxidase_C"/>
    <property type="match status" value="1"/>
</dbReference>
<dbReference type="EMBL" id="CABFVA020000116">
    <property type="protein sequence ID" value="VVM08051.1"/>
    <property type="molecule type" value="Genomic_DNA"/>
</dbReference>
<dbReference type="EC" id="1.1.3.15" evidence="6"/>
<dbReference type="InterPro" id="IPR004113">
    <property type="entry name" value="FAD-bd_oxidored_4_C"/>
</dbReference>
<dbReference type="InterPro" id="IPR036318">
    <property type="entry name" value="FAD-bd_PCMH-like_sf"/>
</dbReference>
<sequence>MTPSPLASFLRGGGAQEAHGAASRSCSPQEILRRLRSAIPGCPVLSEPEELRPYECDGLTAYRETPLAVAIPESIAQVQEILRVCCALRLPVIPRGAGTGLSGGALPRSGGLLLSMARFRKILALDPLNRTARVEPGVTNRAISEAAAPHGLFYAPDPSSEVACTIGGNIAENAGGLHCLKYGLTVHNVLAVKILTPEAELLTLGAEALDSAGFDLLALFVGSEGLLGVVVEATVRLLPRPPLARLIVAAFASVDSAAAAVGKLIGRGFVPAALEMMDNLAIRAAEEFVHAGYPMDAAALLLCECDGPPEEVDEQIALAEEQLRESGAYFLRLSCSEEERLLLWKGRKSAFPAAGRMAPDYYCMDGTIPRRALPEALRRIARLSAEYGLPVANVFHAGDGNLHPLILYDASRPDELKRAESLGGRISELCVELGGVITGEHGVGVEKLDQMCIQFRAAELAQFHRIKDAFDPEGILNPGKAVPLLHRCAELGAMHVHRGTLPFPGIERF</sequence>
<name>A0A5E6MG22_9BACT</name>
<dbReference type="PANTHER" id="PTHR42934">
    <property type="entry name" value="GLYCOLATE OXIDASE SUBUNIT GLCD"/>
    <property type="match status" value="1"/>
</dbReference>
<dbReference type="AlphaFoldDB" id="A0A5E6MG22"/>
<comment type="cofactor">
    <cofactor evidence="1">
        <name>FAD</name>
        <dbReference type="ChEBI" id="CHEBI:57692"/>
    </cofactor>
</comment>
<accession>A0A5E6MG22</accession>
<dbReference type="Gene3D" id="3.30.70.2740">
    <property type="match status" value="1"/>
</dbReference>
<dbReference type="GO" id="GO:0003973">
    <property type="term" value="F:(S)-2-hydroxy-acid oxidase activity"/>
    <property type="evidence" value="ECO:0007669"/>
    <property type="project" value="UniProtKB-EC"/>
</dbReference>
<dbReference type="InterPro" id="IPR051914">
    <property type="entry name" value="FAD-linked_OxidoTrans_Type4"/>
</dbReference>
<feature type="domain" description="FAD-binding PCMH-type" evidence="5">
    <location>
        <begin position="62"/>
        <end position="240"/>
    </location>
</feature>
<dbReference type="Gene3D" id="1.10.45.10">
    <property type="entry name" value="Vanillyl-alcohol Oxidase, Chain A, domain 4"/>
    <property type="match status" value="1"/>
</dbReference>
<keyword evidence="4 6" id="KW-0560">Oxidoreductase</keyword>
<evidence type="ECO:0000256" key="1">
    <source>
        <dbReference type="ARBA" id="ARBA00001974"/>
    </source>
</evidence>
<keyword evidence="7" id="KW-1185">Reference proteome</keyword>